<dbReference type="Pfam" id="PF19305">
    <property type="entry name" value="MmgE_PrpD_C"/>
    <property type="match status" value="1"/>
</dbReference>
<organism evidence="2 3">
    <name type="scientific">Desulfosporosinus fructosivorans</name>
    <dbReference type="NCBI Taxonomy" id="2018669"/>
    <lineage>
        <taxon>Bacteria</taxon>
        <taxon>Bacillati</taxon>
        <taxon>Bacillota</taxon>
        <taxon>Clostridia</taxon>
        <taxon>Eubacteriales</taxon>
        <taxon>Desulfitobacteriaceae</taxon>
        <taxon>Desulfosporosinus</taxon>
    </lineage>
</organism>
<dbReference type="SUPFAM" id="SSF103378">
    <property type="entry name" value="2-methylcitrate dehydratase PrpD"/>
    <property type="match status" value="1"/>
</dbReference>
<gene>
    <name evidence="2" type="ORF">E4K67_02205</name>
</gene>
<evidence type="ECO:0000313" key="2">
    <source>
        <dbReference type="EMBL" id="TGE40219.1"/>
    </source>
</evidence>
<proteinExistence type="predicted"/>
<dbReference type="InterPro" id="IPR045337">
    <property type="entry name" value="MmgE_PrpD_C"/>
</dbReference>
<dbReference type="GO" id="GO:0016829">
    <property type="term" value="F:lyase activity"/>
    <property type="evidence" value="ECO:0007669"/>
    <property type="project" value="InterPro"/>
</dbReference>
<comment type="caution">
    <text evidence="2">The sequence shown here is derived from an EMBL/GenBank/DDBJ whole genome shotgun (WGS) entry which is preliminary data.</text>
</comment>
<dbReference type="InterPro" id="IPR042188">
    <property type="entry name" value="MmgE/PrpD_sf_2"/>
</dbReference>
<name>A0A4Z0RDC0_9FIRM</name>
<dbReference type="Proteomes" id="UP000298460">
    <property type="component" value="Unassembled WGS sequence"/>
</dbReference>
<evidence type="ECO:0000313" key="3">
    <source>
        <dbReference type="Proteomes" id="UP000298460"/>
    </source>
</evidence>
<keyword evidence="3" id="KW-1185">Reference proteome</keyword>
<reference evidence="2 3" key="1">
    <citation type="submission" date="2019-03" db="EMBL/GenBank/DDBJ databases">
        <title>Draft Genome Sequence of Desulfosporosinus fructosivorans Strain 63.6F, Isolated from Marine Sediment in the Baltic Sea.</title>
        <authorList>
            <person name="Hausmann B."/>
            <person name="Vandieken V."/>
            <person name="Pjevac P."/>
            <person name="Schreck K."/>
            <person name="Herbold C.W."/>
            <person name="Loy A."/>
        </authorList>
    </citation>
    <scope>NUCLEOTIDE SEQUENCE [LARGE SCALE GENOMIC DNA]</scope>
    <source>
        <strain evidence="2 3">63.6F</strain>
    </source>
</reference>
<evidence type="ECO:0000259" key="1">
    <source>
        <dbReference type="Pfam" id="PF19305"/>
    </source>
</evidence>
<dbReference type="InterPro" id="IPR036148">
    <property type="entry name" value="MmgE/PrpD_sf"/>
</dbReference>
<feature type="domain" description="MmgE/PrpD C-terminal" evidence="1">
    <location>
        <begin position="3"/>
        <end position="41"/>
    </location>
</feature>
<dbReference type="OrthoDB" id="9791416at2"/>
<accession>A0A4Z0RDC0</accession>
<sequence>MNASCRHTHHAIDIVLDLVQKHNLTPEQIDNIVVETGPMANHTKTLLLTRYASFSYLRR</sequence>
<protein>
    <recommendedName>
        <fullName evidence="1">MmgE/PrpD C-terminal domain-containing protein</fullName>
    </recommendedName>
</protein>
<dbReference type="RefSeq" id="WP_135545154.1">
    <property type="nucleotide sequence ID" value="NZ_SPQQ01000001.1"/>
</dbReference>
<dbReference type="AlphaFoldDB" id="A0A4Z0RDC0"/>
<dbReference type="EMBL" id="SPQQ01000001">
    <property type="protein sequence ID" value="TGE40219.1"/>
    <property type="molecule type" value="Genomic_DNA"/>
</dbReference>
<dbReference type="Gene3D" id="3.30.1330.120">
    <property type="entry name" value="2-methylcitrate dehydratase PrpD"/>
    <property type="match status" value="1"/>
</dbReference>